<evidence type="ECO:0000256" key="10">
    <source>
        <dbReference type="PIRSR" id="PIRSR001415-2"/>
    </source>
</evidence>
<feature type="active site" description="Schiff-base intermediate with substrate" evidence="9">
    <location>
        <position position="193"/>
    </location>
</feature>
<evidence type="ECO:0000256" key="4">
    <source>
        <dbReference type="ARBA" id="ARBA00020771"/>
    </source>
</evidence>
<feature type="binding site" evidence="10">
    <location>
        <position position="203"/>
    </location>
    <ligand>
        <name>5-aminolevulinate</name>
        <dbReference type="ChEBI" id="CHEBI:356416"/>
        <label>1</label>
    </ligand>
</feature>
<keyword evidence="16" id="KW-1185">Reference proteome</keyword>
<protein>
    <recommendedName>
        <fullName evidence="4 13">Delta-aminolevulinic acid dehydratase</fullName>
        <ecNumber evidence="3 13">4.2.1.24</ecNumber>
    </recommendedName>
</protein>
<dbReference type="GO" id="GO:0008270">
    <property type="term" value="F:zinc ion binding"/>
    <property type="evidence" value="ECO:0007669"/>
    <property type="project" value="TreeGrafter"/>
</dbReference>
<dbReference type="AlphaFoldDB" id="A0AA37BPE2"/>
<dbReference type="Proteomes" id="UP000632195">
    <property type="component" value="Unassembled WGS sequence"/>
</dbReference>
<feature type="active site" description="Schiff-base intermediate with substrate" evidence="9">
    <location>
        <position position="246"/>
    </location>
</feature>
<dbReference type="EMBL" id="BMNY01000001">
    <property type="protein sequence ID" value="GGM65866.1"/>
    <property type="molecule type" value="Genomic_DNA"/>
</dbReference>
<dbReference type="GO" id="GO:0004655">
    <property type="term" value="F:porphobilinogen synthase activity"/>
    <property type="evidence" value="ECO:0007669"/>
    <property type="project" value="UniProtKB-EC"/>
</dbReference>
<dbReference type="InterPro" id="IPR013785">
    <property type="entry name" value="Aldolase_TIM"/>
</dbReference>
<dbReference type="Pfam" id="PF00490">
    <property type="entry name" value="ALAD"/>
    <property type="match status" value="1"/>
</dbReference>
<evidence type="ECO:0000256" key="3">
    <source>
        <dbReference type="ARBA" id="ARBA00012053"/>
    </source>
</evidence>
<dbReference type="InterPro" id="IPR001731">
    <property type="entry name" value="ALAD"/>
</dbReference>
<dbReference type="PRINTS" id="PR00144">
    <property type="entry name" value="DALDHYDRTASE"/>
</dbReference>
<dbReference type="RefSeq" id="WP_188679261.1">
    <property type="nucleotide sequence ID" value="NZ_BMNY01000001.1"/>
</dbReference>
<evidence type="ECO:0000256" key="5">
    <source>
        <dbReference type="ARBA" id="ARBA00023133"/>
    </source>
</evidence>
<accession>A0AA37BPE2</accession>
<evidence type="ECO:0000256" key="6">
    <source>
        <dbReference type="ARBA" id="ARBA00023239"/>
    </source>
</evidence>
<dbReference type="PROSITE" id="PS00169">
    <property type="entry name" value="D_ALA_DEHYDRATASE"/>
    <property type="match status" value="1"/>
</dbReference>
<gene>
    <name evidence="15" type="ORF">GCM10007108_00170</name>
</gene>
<feature type="binding site" evidence="11">
    <location>
        <position position="118"/>
    </location>
    <ligand>
        <name>Zn(2+)</name>
        <dbReference type="ChEBI" id="CHEBI:29105"/>
        <note>catalytic</note>
    </ligand>
</feature>
<keyword evidence="11" id="KW-0862">Zinc</keyword>
<keyword evidence="7 13" id="KW-0627">Porphyrin biosynthesis</keyword>
<feature type="binding site" evidence="10">
    <location>
        <position position="272"/>
    </location>
    <ligand>
        <name>5-aminolevulinate</name>
        <dbReference type="ChEBI" id="CHEBI:356416"/>
        <label>2</label>
    </ligand>
</feature>
<feature type="binding site" evidence="10">
    <location>
        <position position="215"/>
    </location>
    <ligand>
        <name>5-aminolevulinate</name>
        <dbReference type="ChEBI" id="CHEBI:356416"/>
        <label>1</label>
    </ligand>
</feature>
<evidence type="ECO:0000256" key="11">
    <source>
        <dbReference type="PIRSR" id="PIRSR001415-3"/>
    </source>
</evidence>
<evidence type="ECO:0000256" key="12">
    <source>
        <dbReference type="PIRSR" id="PIRSR001415-5"/>
    </source>
</evidence>
<comment type="similarity">
    <text evidence="2 14">Belongs to the ALAD family.</text>
</comment>
<dbReference type="GO" id="GO:0005829">
    <property type="term" value="C:cytosol"/>
    <property type="evidence" value="ECO:0007669"/>
    <property type="project" value="TreeGrafter"/>
</dbReference>
<keyword evidence="11" id="KW-0479">Metal-binding</keyword>
<comment type="subunit">
    <text evidence="13">Homooctamer.</text>
</comment>
<reference evidence="15" key="1">
    <citation type="journal article" date="2014" name="Int. J. Syst. Evol. Microbiol.">
        <title>Complete genome sequence of Corynebacterium casei LMG S-19264T (=DSM 44701T), isolated from a smear-ripened cheese.</title>
        <authorList>
            <consortium name="US DOE Joint Genome Institute (JGI-PGF)"/>
            <person name="Walter F."/>
            <person name="Albersmeier A."/>
            <person name="Kalinowski J."/>
            <person name="Ruckert C."/>
        </authorList>
    </citation>
    <scope>NUCLEOTIDE SEQUENCE</scope>
    <source>
        <strain evidence="15">JCM 13583</strain>
    </source>
</reference>
<comment type="catalytic activity">
    <reaction evidence="8 13">
        <text>2 5-aminolevulinate = porphobilinogen + 2 H2O + H(+)</text>
        <dbReference type="Rhea" id="RHEA:24064"/>
        <dbReference type="ChEBI" id="CHEBI:15377"/>
        <dbReference type="ChEBI" id="CHEBI:15378"/>
        <dbReference type="ChEBI" id="CHEBI:58126"/>
        <dbReference type="ChEBI" id="CHEBI:356416"/>
        <dbReference type="EC" id="4.2.1.24"/>
    </reaction>
</comment>
<dbReference type="FunFam" id="3.20.20.70:FF:000019">
    <property type="entry name" value="Delta-aminolevulinic acid dehydratase"/>
    <property type="match status" value="1"/>
</dbReference>
<evidence type="ECO:0000256" key="7">
    <source>
        <dbReference type="ARBA" id="ARBA00023244"/>
    </source>
</evidence>
<comment type="caution">
    <text evidence="15">The sequence shown here is derived from an EMBL/GenBank/DDBJ whole genome shotgun (WGS) entry which is preliminary data.</text>
</comment>
<evidence type="ECO:0000256" key="13">
    <source>
        <dbReference type="RuleBase" id="RU000515"/>
    </source>
</evidence>
<evidence type="ECO:0000256" key="8">
    <source>
        <dbReference type="ARBA" id="ARBA00047651"/>
    </source>
</evidence>
<reference evidence="15" key="2">
    <citation type="submission" date="2022-09" db="EMBL/GenBank/DDBJ databases">
        <authorList>
            <person name="Sun Q."/>
            <person name="Ohkuma M."/>
        </authorList>
    </citation>
    <scope>NUCLEOTIDE SEQUENCE</scope>
    <source>
        <strain evidence="15">JCM 13583</strain>
    </source>
</reference>
<name>A0AA37BPE2_9ARCH</name>
<feature type="binding site" evidence="11">
    <location>
        <position position="120"/>
    </location>
    <ligand>
        <name>Zn(2+)</name>
        <dbReference type="ChEBI" id="CHEBI:29105"/>
        <note>catalytic</note>
    </ligand>
</feature>
<dbReference type="SMART" id="SM01004">
    <property type="entry name" value="ALAD"/>
    <property type="match status" value="1"/>
</dbReference>
<dbReference type="PANTHER" id="PTHR11458">
    <property type="entry name" value="DELTA-AMINOLEVULINIC ACID DEHYDRATASE"/>
    <property type="match status" value="1"/>
</dbReference>
<comment type="pathway">
    <text evidence="1">Porphyrin-containing compound metabolism; protoporphyrin-IX biosynthesis; coproporphyrinogen-III from 5-aminolevulinate: step 1/4.</text>
</comment>
<organism evidence="15 16">
    <name type="scientific">Thermogymnomonas acidicola</name>
    <dbReference type="NCBI Taxonomy" id="399579"/>
    <lineage>
        <taxon>Archaea</taxon>
        <taxon>Methanobacteriati</taxon>
        <taxon>Thermoplasmatota</taxon>
        <taxon>Thermoplasmata</taxon>
        <taxon>Thermoplasmatales</taxon>
        <taxon>Thermogymnomonas</taxon>
    </lineage>
</organism>
<keyword evidence="6 13" id="KW-0456">Lyase</keyword>
<dbReference type="PANTHER" id="PTHR11458:SF0">
    <property type="entry name" value="DELTA-AMINOLEVULINIC ACID DEHYDRATASE"/>
    <property type="match status" value="1"/>
</dbReference>
<dbReference type="InterPro" id="IPR030656">
    <property type="entry name" value="ALAD_AS"/>
</dbReference>
<proteinExistence type="inferred from homology"/>
<dbReference type="PIRSF" id="PIRSF001415">
    <property type="entry name" value="Porphbilin_synth"/>
    <property type="match status" value="1"/>
</dbReference>
<dbReference type="CDD" id="cd00384">
    <property type="entry name" value="ALAD_PBGS"/>
    <property type="match status" value="1"/>
</dbReference>
<dbReference type="Gene3D" id="3.20.20.70">
    <property type="entry name" value="Aldolase class I"/>
    <property type="match status" value="1"/>
</dbReference>
<feature type="binding site" evidence="12">
    <location>
        <position position="231"/>
    </location>
    <ligand>
        <name>Mg(2+)</name>
        <dbReference type="ChEBI" id="CHEBI:18420"/>
    </ligand>
</feature>
<keyword evidence="12" id="KW-0460">Magnesium</keyword>
<feature type="binding site" evidence="11">
    <location>
        <position position="128"/>
    </location>
    <ligand>
        <name>Zn(2+)</name>
        <dbReference type="ChEBI" id="CHEBI:29105"/>
        <note>catalytic</note>
    </ligand>
</feature>
<dbReference type="EC" id="4.2.1.24" evidence="3 13"/>
<feature type="binding site" evidence="10">
    <location>
        <position position="310"/>
    </location>
    <ligand>
        <name>5-aminolevulinate</name>
        <dbReference type="ChEBI" id="CHEBI:356416"/>
        <label>2</label>
    </ligand>
</feature>
<evidence type="ECO:0000256" key="1">
    <source>
        <dbReference type="ARBA" id="ARBA00004694"/>
    </source>
</evidence>
<evidence type="ECO:0000256" key="14">
    <source>
        <dbReference type="RuleBase" id="RU004161"/>
    </source>
</evidence>
<dbReference type="NCBIfam" id="NF006762">
    <property type="entry name" value="PRK09283.1"/>
    <property type="match status" value="1"/>
</dbReference>
<dbReference type="GO" id="GO:0006783">
    <property type="term" value="P:heme biosynthetic process"/>
    <property type="evidence" value="ECO:0007669"/>
    <property type="project" value="UniProtKB-KW"/>
</dbReference>
<evidence type="ECO:0000313" key="15">
    <source>
        <dbReference type="EMBL" id="GGM65866.1"/>
    </source>
</evidence>
<sequence length="326" mass="36166">MFPVTRLRRLRRSQQIRDLLSETSIDTGKMMMPVFVDETTDRSVEVSSMPGVRRYSLGLLGDYLRSLEEAGVKSILLFGVPKVKDSMGTSAYDRNGIVQRAIELAKDQTDLVVAADLCLCEYTDHGHCGIVRGNEVDNDMTLDIYRKIAATYAEAGADIIAPSGMMDGQVAAIRETLTDSGFKDTLIMAYSAKMASSMYSPFRNAAESRPRFGDRRSYQMPYGNLREAMREIDEDVREGADIVMVKPALFYLDVISEARKRFDLPLATYSVSGEYSMLVNAVRAGILPEESIYEAVTSFFRAGADIVITYFAEPLARGDLSGIIGR</sequence>
<evidence type="ECO:0000256" key="2">
    <source>
        <dbReference type="ARBA" id="ARBA00008055"/>
    </source>
</evidence>
<evidence type="ECO:0000256" key="9">
    <source>
        <dbReference type="PIRSR" id="PIRSR001415-1"/>
    </source>
</evidence>
<dbReference type="SUPFAM" id="SSF51569">
    <property type="entry name" value="Aldolase"/>
    <property type="match status" value="1"/>
</dbReference>
<keyword evidence="5" id="KW-0350">Heme biosynthesis</keyword>
<evidence type="ECO:0000313" key="16">
    <source>
        <dbReference type="Proteomes" id="UP000632195"/>
    </source>
</evidence>